<proteinExistence type="predicted"/>
<sequence length="52" mass="5975">MHVAKEEVTHRSGQTMIGLSMAYEKFASLSLVYNLSLGYFESISEYEMPNRK</sequence>
<evidence type="ECO:0000313" key="1">
    <source>
        <dbReference type="EMBL" id="KEH20329.1"/>
    </source>
</evidence>
<reference evidence="1 3" key="1">
    <citation type="journal article" date="2011" name="Nature">
        <title>The Medicago genome provides insight into the evolution of rhizobial symbioses.</title>
        <authorList>
            <person name="Young N.D."/>
            <person name="Debelle F."/>
            <person name="Oldroyd G.E."/>
            <person name="Geurts R."/>
            <person name="Cannon S.B."/>
            <person name="Udvardi M.K."/>
            <person name="Benedito V.A."/>
            <person name="Mayer K.F."/>
            <person name="Gouzy J."/>
            <person name="Schoof H."/>
            <person name="Van de Peer Y."/>
            <person name="Proost S."/>
            <person name="Cook D.R."/>
            <person name="Meyers B.C."/>
            <person name="Spannagl M."/>
            <person name="Cheung F."/>
            <person name="De Mita S."/>
            <person name="Krishnakumar V."/>
            <person name="Gundlach H."/>
            <person name="Zhou S."/>
            <person name="Mudge J."/>
            <person name="Bharti A.K."/>
            <person name="Murray J.D."/>
            <person name="Naoumkina M.A."/>
            <person name="Rosen B."/>
            <person name="Silverstein K.A."/>
            <person name="Tang H."/>
            <person name="Rombauts S."/>
            <person name="Zhao P.X."/>
            <person name="Zhou P."/>
            <person name="Barbe V."/>
            <person name="Bardou P."/>
            <person name="Bechner M."/>
            <person name="Bellec A."/>
            <person name="Berger A."/>
            <person name="Berges H."/>
            <person name="Bidwell S."/>
            <person name="Bisseling T."/>
            <person name="Choisne N."/>
            <person name="Couloux A."/>
            <person name="Denny R."/>
            <person name="Deshpande S."/>
            <person name="Dai X."/>
            <person name="Doyle J.J."/>
            <person name="Dudez A.M."/>
            <person name="Farmer A.D."/>
            <person name="Fouteau S."/>
            <person name="Franken C."/>
            <person name="Gibelin C."/>
            <person name="Gish J."/>
            <person name="Goldstein S."/>
            <person name="Gonzalez A.J."/>
            <person name="Green P.J."/>
            <person name="Hallab A."/>
            <person name="Hartog M."/>
            <person name="Hua A."/>
            <person name="Humphray S.J."/>
            <person name="Jeong D.H."/>
            <person name="Jing Y."/>
            <person name="Jocker A."/>
            <person name="Kenton S.M."/>
            <person name="Kim D.J."/>
            <person name="Klee K."/>
            <person name="Lai H."/>
            <person name="Lang C."/>
            <person name="Lin S."/>
            <person name="Macmil S.L."/>
            <person name="Magdelenat G."/>
            <person name="Matthews L."/>
            <person name="McCorrison J."/>
            <person name="Monaghan E.L."/>
            <person name="Mun J.H."/>
            <person name="Najar F.Z."/>
            <person name="Nicholson C."/>
            <person name="Noirot C."/>
            <person name="O'Bleness M."/>
            <person name="Paule C.R."/>
            <person name="Poulain J."/>
            <person name="Prion F."/>
            <person name="Qin B."/>
            <person name="Qu C."/>
            <person name="Retzel E.F."/>
            <person name="Riddle C."/>
            <person name="Sallet E."/>
            <person name="Samain S."/>
            <person name="Samson N."/>
            <person name="Sanders I."/>
            <person name="Saurat O."/>
            <person name="Scarpelli C."/>
            <person name="Schiex T."/>
            <person name="Segurens B."/>
            <person name="Severin A.J."/>
            <person name="Sherrier D.J."/>
            <person name="Shi R."/>
            <person name="Sims S."/>
            <person name="Singer S.R."/>
            <person name="Sinharoy S."/>
            <person name="Sterck L."/>
            <person name="Viollet A."/>
            <person name="Wang B.B."/>
            <person name="Wang K."/>
            <person name="Wang M."/>
            <person name="Wang X."/>
            <person name="Warfsmann J."/>
            <person name="Weissenbach J."/>
            <person name="White D.D."/>
            <person name="White J.D."/>
            <person name="Wiley G.B."/>
            <person name="Wincker P."/>
            <person name="Xing Y."/>
            <person name="Yang L."/>
            <person name="Yao Z."/>
            <person name="Ying F."/>
            <person name="Zhai J."/>
            <person name="Zhou L."/>
            <person name="Zuber A."/>
            <person name="Denarie J."/>
            <person name="Dixon R.A."/>
            <person name="May G.D."/>
            <person name="Schwartz D.C."/>
            <person name="Rogers J."/>
            <person name="Quetier F."/>
            <person name="Town C.D."/>
            <person name="Roe B.A."/>
        </authorList>
    </citation>
    <scope>NUCLEOTIDE SEQUENCE [LARGE SCALE GENOMIC DNA]</scope>
    <source>
        <strain evidence="1">A17</strain>
        <strain evidence="2 3">cv. Jemalong A17</strain>
    </source>
</reference>
<dbReference type="EMBL" id="CM001224">
    <property type="protein sequence ID" value="KEH20329.1"/>
    <property type="molecule type" value="Genomic_DNA"/>
</dbReference>
<evidence type="ECO:0000313" key="3">
    <source>
        <dbReference type="Proteomes" id="UP000002051"/>
    </source>
</evidence>
<gene>
    <name evidence="1" type="ordered locus">MTR_8g072033</name>
</gene>
<dbReference type="AlphaFoldDB" id="A0A072TS37"/>
<keyword evidence="3" id="KW-1185">Reference proteome</keyword>
<reference evidence="2" key="3">
    <citation type="submission" date="2015-04" db="UniProtKB">
        <authorList>
            <consortium name="EnsemblPlants"/>
        </authorList>
    </citation>
    <scope>IDENTIFICATION</scope>
    <source>
        <strain evidence="2">cv. Jemalong A17</strain>
    </source>
</reference>
<dbReference type="HOGENOM" id="CLU_3090332_0_0_1"/>
<dbReference type="EnsemblPlants" id="KEH20329">
    <property type="protein sequence ID" value="KEH20329"/>
    <property type="gene ID" value="MTR_8g072033"/>
</dbReference>
<organism evidence="1 3">
    <name type="scientific">Medicago truncatula</name>
    <name type="common">Barrel medic</name>
    <name type="synonym">Medicago tribuloides</name>
    <dbReference type="NCBI Taxonomy" id="3880"/>
    <lineage>
        <taxon>Eukaryota</taxon>
        <taxon>Viridiplantae</taxon>
        <taxon>Streptophyta</taxon>
        <taxon>Embryophyta</taxon>
        <taxon>Tracheophyta</taxon>
        <taxon>Spermatophyta</taxon>
        <taxon>Magnoliopsida</taxon>
        <taxon>eudicotyledons</taxon>
        <taxon>Gunneridae</taxon>
        <taxon>Pentapetalae</taxon>
        <taxon>rosids</taxon>
        <taxon>fabids</taxon>
        <taxon>Fabales</taxon>
        <taxon>Fabaceae</taxon>
        <taxon>Papilionoideae</taxon>
        <taxon>50 kb inversion clade</taxon>
        <taxon>NPAAA clade</taxon>
        <taxon>Hologalegina</taxon>
        <taxon>IRL clade</taxon>
        <taxon>Trifolieae</taxon>
        <taxon>Medicago</taxon>
    </lineage>
</organism>
<accession>A0A072TS37</accession>
<name>A0A072TS37_MEDTR</name>
<reference evidence="1 3" key="2">
    <citation type="journal article" date="2014" name="BMC Genomics">
        <title>An improved genome release (version Mt4.0) for the model legume Medicago truncatula.</title>
        <authorList>
            <person name="Tang H."/>
            <person name="Krishnakumar V."/>
            <person name="Bidwell S."/>
            <person name="Rosen B."/>
            <person name="Chan A."/>
            <person name="Zhou S."/>
            <person name="Gentzbittel L."/>
            <person name="Childs K.L."/>
            <person name="Yandell M."/>
            <person name="Gundlach H."/>
            <person name="Mayer K.F."/>
            <person name="Schwartz D.C."/>
            <person name="Town C.D."/>
        </authorList>
    </citation>
    <scope>GENOME REANNOTATION</scope>
    <source>
        <strain evidence="1">A17</strain>
        <strain evidence="2 3">cv. Jemalong A17</strain>
    </source>
</reference>
<dbReference type="Proteomes" id="UP000002051">
    <property type="component" value="Chromosome 8"/>
</dbReference>
<protein>
    <submittedName>
        <fullName evidence="1 2">Uncharacterized protein</fullName>
    </submittedName>
</protein>
<evidence type="ECO:0000313" key="2">
    <source>
        <dbReference type="EnsemblPlants" id="KEH20329"/>
    </source>
</evidence>